<comment type="caution">
    <text evidence="2">The sequence shown here is derived from an EMBL/GenBank/DDBJ whole genome shotgun (WGS) entry which is preliminary data.</text>
</comment>
<evidence type="ECO:0000313" key="2">
    <source>
        <dbReference type="EMBL" id="GAA2124512.1"/>
    </source>
</evidence>
<gene>
    <name evidence="2" type="ORF">GCM10009825_00080</name>
</gene>
<dbReference type="EMBL" id="BAAAQB010000001">
    <property type="protein sequence ID" value="GAA2124512.1"/>
    <property type="molecule type" value="Genomic_DNA"/>
</dbReference>
<feature type="chain" id="PRO_5045587166" description="DUF1906 domain-containing protein" evidence="1">
    <location>
        <begin position="29"/>
        <end position="266"/>
    </location>
</feature>
<keyword evidence="3" id="KW-1185">Reference proteome</keyword>
<feature type="signal peptide" evidence="1">
    <location>
        <begin position="1"/>
        <end position="28"/>
    </location>
</feature>
<evidence type="ECO:0000313" key="3">
    <source>
        <dbReference type="Proteomes" id="UP001500102"/>
    </source>
</evidence>
<protein>
    <recommendedName>
        <fullName evidence="4">DUF1906 domain-containing protein</fullName>
    </recommendedName>
</protein>
<proteinExistence type="predicted"/>
<name>A0ABN2YDV9_9MICC</name>
<dbReference type="Gene3D" id="3.20.20.80">
    <property type="entry name" value="Glycosidases"/>
    <property type="match status" value="1"/>
</dbReference>
<accession>A0ABN2YDV9</accession>
<sequence length="266" mass="27747">MPKSLPRIVLAFVVTLGLVLLGGGPASAATASSPGPGIDVSWPQCGTTLPKQPAFAIVGVNHGLANNTNPCLASQLAWAKTAKAPATTAQPRVALYVNTANPGRQGSWWPTSNTYNGVKVTNPYGSCAAGTFKACSYMYGWAKASDDAKRRGVSNPQSYLWWLDVEAENTWQTDKAANVAVLEGMTAYFKRIGARVGLYSTGYQWGQIAGTVKSTSPLAGLPSWLAGAGSAAKAKANCTLPGLTPGSRVSMTQYISGGLDYNYSCG</sequence>
<keyword evidence="1" id="KW-0732">Signal</keyword>
<dbReference type="Proteomes" id="UP001500102">
    <property type="component" value="Unassembled WGS sequence"/>
</dbReference>
<reference evidence="2 3" key="1">
    <citation type="journal article" date="2019" name="Int. J. Syst. Evol. Microbiol.">
        <title>The Global Catalogue of Microorganisms (GCM) 10K type strain sequencing project: providing services to taxonomists for standard genome sequencing and annotation.</title>
        <authorList>
            <consortium name="The Broad Institute Genomics Platform"/>
            <consortium name="The Broad Institute Genome Sequencing Center for Infectious Disease"/>
            <person name="Wu L."/>
            <person name="Ma J."/>
        </authorList>
    </citation>
    <scope>NUCLEOTIDE SEQUENCE [LARGE SCALE GENOMIC DNA]</scope>
    <source>
        <strain evidence="2 3">JCM 15921</strain>
    </source>
</reference>
<dbReference type="InterPro" id="IPR017853">
    <property type="entry name" value="GH"/>
</dbReference>
<organism evidence="2 3">
    <name type="scientific">Arthrobacter humicola</name>
    <dbReference type="NCBI Taxonomy" id="409291"/>
    <lineage>
        <taxon>Bacteria</taxon>
        <taxon>Bacillati</taxon>
        <taxon>Actinomycetota</taxon>
        <taxon>Actinomycetes</taxon>
        <taxon>Micrococcales</taxon>
        <taxon>Micrococcaceae</taxon>
        <taxon>Arthrobacter</taxon>
    </lineage>
</organism>
<evidence type="ECO:0000256" key="1">
    <source>
        <dbReference type="SAM" id="SignalP"/>
    </source>
</evidence>
<dbReference type="SUPFAM" id="SSF51445">
    <property type="entry name" value="(Trans)glycosidases"/>
    <property type="match status" value="1"/>
</dbReference>
<dbReference type="RefSeq" id="WP_344360625.1">
    <property type="nucleotide sequence ID" value="NZ_BAAAQB010000001.1"/>
</dbReference>
<evidence type="ECO:0008006" key="4">
    <source>
        <dbReference type="Google" id="ProtNLM"/>
    </source>
</evidence>